<keyword evidence="1 2" id="KW-0694">RNA-binding</keyword>
<dbReference type="PROSITE" id="PS50102">
    <property type="entry name" value="RRM"/>
    <property type="match status" value="1"/>
</dbReference>
<feature type="domain" description="RRM" evidence="4">
    <location>
        <begin position="244"/>
        <end position="322"/>
    </location>
</feature>
<dbReference type="AlphaFoldDB" id="A0AAN6GSK1"/>
<feature type="compositionally biased region" description="Basic and acidic residues" evidence="3">
    <location>
        <begin position="202"/>
        <end position="212"/>
    </location>
</feature>
<dbReference type="Proteomes" id="UP001176517">
    <property type="component" value="Unassembled WGS sequence"/>
</dbReference>
<feature type="compositionally biased region" description="Basic and acidic residues" evidence="3">
    <location>
        <begin position="47"/>
        <end position="68"/>
    </location>
</feature>
<organism evidence="5 6">
    <name type="scientific">Tilletia horrida</name>
    <dbReference type="NCBI Taxonomy" id="155126"/>
    <lineage>
        <taxon>Eukaryota</taxon>
        <taxon>Fungi</taxon>
        <taxon>Dikarya</taxon>
        <taxon>Basidiomycota</taxon>
        <taxon>Ustilaginomycotina</taxon>
        <taxon>Exobasidiomycetes</taxon>
        <taxon>Tilletiales</taxon>
        <taxon>Tilletiaceae</taxon>
        <taxon>Tilletia</taxon>
    </lineage>
</organism>
<dbReference type="GO" id="GO:0003723">
    <property type="term" value="F:RNA binding"/>
    <property type="evidence" value="ECO:0007669"/>
    <property type="project" value="UniProtKB-UniRule"/>
</dbReference>
<feature type="compositionally biased region" description="Basic and acidic residues" evidence="3">
    <location>
        <begin position="145"/>
        <end position="161"/>
    </location>
</feature>
<gene>
    <name evidence="5" type="ORF">OC846_001486</name>
</gene>
<keyword evidence="6" id="KW-1185">Reference proteome</keyword>
<sequence length="334" mass="36257">MSVSPGPSTRRNQSRSRSPWSRSPSSSRRPSPPRRETGRSHTGNGWGDEHAAGSAAARRDGSRTRDYADADAAQQSRRDRAGSGSRSGGGAGGWADPNRALPPHLSTARNGDGAQNPGRDQRRDRDYDEQDISGRRSRSPVPSRSRGERDSGWGRDEERRYGGHAFAPGGADRTSGPGPDRGWGSGRGGPHSQRDSAYSNGRFDDRDRDRRWGSGSRPALPPPPPRDPYTVSQREIDEAVDDGRAVLIEGLTCNTLKLHLDKIFTVYGDVRGIDMPIYKTSGQARGTAVLVYTSSRAAAKAASHMNTGLIDGQTVAVKVADLRREDDTYMPSRR</sequence>
<dbReference type="SMART" id="SM00360">
    <property type="entry name" value="RRM"/>
    <property type="match status" value="1"/>
</dbReference>
<dbReference type="GO" id="GO:0005737">
    <property type="term" value="C:cytoplasm"/>
    <property type="evidence" value="ECO:0007669"/>
    <property type="project" value="TreeGrafter"/>
</dbReference>
<evidence type="ECO:0000256" key="3">
    <source>
        <dbReference type="SAM" id="MobiDB-lite"/>
    </source>
</evidence>
<dbReference type="InterPro" id="IPR035979">
    <property type="entry name" value="RBD_domain_sf"/>
</dbReference>
<evidence type="ECO:0000256" key="1">
    <source>
        <dbReference type="ARBA" id="ARBA00022884"/>
    </source>
</evidence>
<dbReference type="InterPro" id="IPR012677">
    <property type="entry name" value="Nucleotide-bd_a/b_plait_sf"/>
</dbReference>
<accession>A0AAN6GSK1</accession>
<proteinExistence type="predicted"/>
<name>A0AAN6GSK1_9BASI</name>
<comment type="caution">
    <text evidence="5">The sequence shown here is derived from an EMBL/GenBank/DDBJ whole genome shotgun (WGS) entry which is preliminary data.</text>
</comment>
<evidence type="ECO:0000313" key="5">
    <source>
        <dbReference type="EMBL" id="KAK0555934.1"/>
    </source>
</evidence>
<reference evidence="5" key="1">
    <citation type="journal article" date="2023" name="PhytoFront">
        <title>Draft Genome Resources of Seven Strains of Tilletia horrida, Causal Agent of Kernel Smut of Rice.</title>
        <authorList>
            <person name="Khanal S."/>
            <person name="Antony Babu S."/>
            <person name="Zhou X.G."/>
        </authorList>
    </citation>
    <scope>NUCLEOTIDE SEQUENCE</scope>
    <source>
        <strain evidence="5">TX6</strain>
    </source>
</reference>
<dbReference type="SUPFAM" id="SSF54928">
    <property type="entry name" value="RNA-binding domain, RBD"/>
    <property type="match status" value="1"/>
</dbReference>
<dbReference type="PANTHER" id="PTHR15481:SF0">
    <property type="entry name" value="LD23870P-RELATED"/>
    <property type="match status" value="1"/>
</dbReference>
<dbReference type="Pfam" id="PF00076">
    <property type="entry name" value="RRM_1"/>
    <property type="match status" value="1"/>
</dbReference>
<evidence type="ECO:0000313" key="6">
    <source>
        <dbReference type="Proteomes" id="UP001176517"/>
    </source>
</evidence>
<dbReference type="EMBL" id="JAPDMZ010000022">
    <property type="protein sequence ID" value="KAK0555934.1"/>
    <property type="molecule type" value="Genomic_DNA"/>
</dbReference>
<feature type="compositionally biased region" description="Gly residues" evidence="3">
    <location>
        <begin position="179"/>
        <end position="189"/>
    </location>
</feature>
<dbReference type="GO" id="GO:0000398">
    <property type="term" value="P:mRNA splicing, via spliceosome"/>
    <property type="evidence" value="ECO:0007669"/>
    <property type="project" value="TreeGrafter"/>
</dbReference>
<dbReference type="GO" id="GO:0061574">
    <property type="term" value="C:ASAP complex"/>
    <property type="evidence" value="ECO:0007669"/>
    <property type="project" value="TreeGrafter"/>
</dbReference>
<evidence type="ECO:0000259" key="4">
    <source>
        <dbReference type="PROSITE" id="PS50102"/>
    </source>
</evidence>
<feature type="region of interest" description="Disordered" evidence="3">
    <location>
        <begin position="1"/>
        <end position="230"/>
    </location>
</feature>
<dbReference type="GO" id="GO:0005654">
    <property type="term" value="C:nucleoplasm"/>
    <property type="evidence" value="ECO:0007669"/>
    <property type="project" value="TreeGrafter"/>
</dbReference>
<dbReference type="Gene3D" id="3.30.70.330">
    <property type="match status" value="1"/>
</dbReference>
<dbReference type="PANTHER" id="PTHR15481">
    <property type="entry name" value="RIBONUCLEIC ACID BINDING PROTEIN S1"/>
    <property type="match status" value="1"/>
</dbReference>
<protein>
    <recommendedName>
        <fullName evidence="4">RRM domain-containing protein</fullName>
    </recommendedName>
</protein>
<dbReference type="InterPro" id="IPR000504">
    <property type="entry name" value="RRM_dom"/>
</dbReference>
<feature type="compositionally biased region" description="Low complexity" evidence="3">
    <location>
        <begin position="15"/>
        <end position="29"/>
    </location>
</feature>
<evidence type="ECO:0000256" key="2">
    <source>
        <dbReference type="PROSITE-ProRule" id="PRU00176"/>
    </source>
</evidence>